<gene>
    <name evidence="1" type="ORF">GCM10007416_05100</name>
</gene>
<keyword evidence="2" id="KW-1185">Reference proteome</keyword>
<name>A0ABQ1G2S9_9BACL</name>
<reference evidence="2" key="1">
    <citation type="journal article" date="2019" name="Int. J. Syst. Evol. Microbiol.">
        <title>The Global Catalogue of Microorganisms (GCM) 10K type strain sequencing project: providing services to taxonomists for standard genome sequencing and annotation.</title>
        <authorList>
            <consortium name="The Broad Institute Genomics Platform"/>
            <consortium name="The Broad Institute Genome Sequencing Center for Infectious Disease"/>
            <person name="Wu L."/>
            <person name="Ma J."/>
        </authorList>
    </citation>
    <scope>NUCLEOTIDE SEQUENCE [LARGE SCALE GENOMIC DNA]</scope>
    <source>
        <strain evidence="2">CGMCC 1.12404</strain>
    </source>
</reference>
<accession>A0ABQ1G2S9</accession>
<dbReference type="EMBL" id="BMEX01000002">
    <property type="protein sequence ID" value="GGA35237.1"/>
    <property type="molecule type" value="Genomic_DNA"/>
</dbReference>
<evidence type="ECO:0000313" key="2">
    <source>
        <dbReference type="Proteomes" id="UP000617979"/>
    </source>
</evidence>
<dbReference type="Proteomes" id="UP000617979">
    <property type="component" value="Unassembled WGS sequence"/>
</dbReference>
<protein>
    <submittedName>
        <fullName evidence="1">Uncharacterized protein</fullName>
    </submittedName>
</protein>
<dbReference type="RefSeq" id="WP_188429572.1">
    <property type="nucleotide sequence ID" value="NZ_BMEX01000002.1"/>
</dbReference>
<comment type="caution">
    <text evidence="1">The sequence shown here is derived from an EMBL/GenBank/DDBJ whole genome shotgun (WGS) entry which is preliminary data.</text>
</comment>
<evidence type="ECO:0000313" key="1">
    <source>
        <dbReference type="EMBL" id="GGA35237.1"/>
    </source>
</evidence>
<organism evidence="1 2">
    <name type="scientific">Kroppenstedtia guangzhouensis</name>
    <dbReference type="NCBI Taxonomy" id="1274356"/>
    <lineage>
        <taxon>Bacteria</taxon>
        <taxon>Bacillati</taxon>
        <taxon>Bacillota</taxon>
        <taxon>Bacilli</taxon>
        <taxon>Bacillales</taxon>
        <taxon>Thermoactinomycetaceae</taxon>
        <taxon>Kroppenstedtia</taxon>
    </lineage>
</organism>
<proteinExistence type="predicted"/>
<sequence>MKKRVLVTALVIVLILIGVKTLVVYAFDPELKAANDRFYFTYVARSDCYTFGESGVDGWTCPEVEKEWEKEVDELLVSFRKALKGEGIAR</sequence>